<organism evidence="2 3">
    <name type="scientific">Ancylostoma ceylanicum</name>
    <dbReference type="NCBI Taxonomy" id="53326"/>
    <lineage>
        <taxon>Eukaryota</taxon>
        <taxon>Metazoa</taxon>
        <taxon>Ecdysozoa</taxon>
        <taxon>Nematoda</taxon>
        <taxon>Chromadorea</taxon>
        <taxon>Rhabditida</taxon>
        <taxon>Rhabditina</taxon>
        <taxon>Rhabditomorpha</taxon>
        <taxon>Strongyloidea</taxon>
        <taxon>Ancylostomatidae</taxon>
        <taxon>Ancylostomatinae</taxon>
        <taxon>Ancylostoma</taxon>
    </lineage>
</organism>
<keyword evidence="1" id="KW-0732">Signal</keyword>
<protein>
    <recommendedName>
        <fullName evidence="4">Receptor L-domain domain-containing protein</fullName>
    </recommendedName>
</protein>
<dbReference type="EMBL" id="JARK01001350">
    <property type="protein sequence ID" value="EYC24152.1"/>
    <property type="molecule type" value="Genomic_DNA"/>
</dbReference>
<evidence type="ECO:0000313" key="3">
    <source>
        <dbReference type="Proteomes" id="UP000024635"/>
    </source>
</evidence>
<keyword evidence="3" id="KW-1185">Reference proteome</keyword>
<gene>
    <name evidence="2" type="primary">Acey_s0014.g2353</name>
    <name evidence="2" type="ORF">Y032_0014g2353</name>
</gene>
<evidence type="ECO:0000313" key="2">
    <source>
        <dbReference type="EMBL" id="EYC24152.1"/>
    </source>
</evidence>
<dbReference type="AlphaFoldDB" id="A0A016VAW0"/>
<dbReference type="Proteomes" id="UP000024635">
    <property type="component" value="Unassembled WGS sequence"/>
</dbReference>
<reference evidence="3" key="1">
    <citation type="journal article" date="2015" name="Nat. Genet.">
        <title>The genome and transcriptome of the zoonotic hookworm Ancylostoma ceylanicum identify infection-specific gene families.</title>
        <authorList>
            <person name="Schwarz E.M."/>
            <person name="Hu Y."/>
            <person name="Antoshechkin I."/>
            <person name="Miller M.M."/>
            <person name="Sternberg P.W."/>
            <person name="Aroian R.V."/>
        </authorList>
    </citation>
    <scope>NUCLEOTIDE SEQUENCE</scope>
    <source>
        <strain evidence="3">HY135</strain>
    </source>
</reference>
<evidence type="ECO:0008006" key="4">
    <source>
        <dbReference type="Google" id="ProtNLM"/>
    </source>
</evidence>
<proteinExistence type="predicted"/>
<evidence type="ECO:0000256" key="1">
    <source>
        <dbReference type="SAM" id="SignalP"/>
    </source>
</evidence>
<accession>A0A016VAW0</accession>
<feature type="signal peptide" evidence="1">
    <location>
        <begin position="1"/>
        <end position="20"/>
    </location>
</feature>
<comment type="caution">
    <text evidence="2">The sequence shown here is derived from an EMBL/GenBank/DDBJ whole genome shotgun (WGS) entry which is preliminary data.</text>
</comment>
<sequence length="123" mass="13948">MEWSAFWSSCSILFFNLILAHKFPCDVDFESRIVTTPRPRTTLSPEHSFALLIVTLYGNKRILDGPICLMDGTCVNIVDSAMEGERGITFIRDISTQELQITTMNLKLPRSESVIYLHLQAPI</sequence>
<feature type="chain" id="PRO_5001489165" description="Receptor L-domain domain-containing protein" evidence="1">
    <location>
        <begin position="21"/>
        <end position="123"/>
    </location>
</feature>
<name>A0A016VAW0_9BILA</name>